<dbReference type="SMART" id="SM00086">
    <property type="entry name" value="PAC"/>
    <property type="match status" value="1"/>
</dbReference>
<dbReference type="SUPFAM" id="SSF55073">
    <property type="entry name" value="Nucleotide cyclase"/>
    <property type="match status" value="1"/>
</dbReference>
<dbReference type="Pfam" id="PF08447">
    <property type="entry name" value="PAS_3"/>
    <property type="match status" value="1"/>
</dbReference>
<evidence type="ECO:0000256" key="5">
    <source>
        <dbReference type="SAM" id="MobiDB-lite"/>
    </source>
</evidence>
<feature type="domain" description="GGDEF" evidence="8">
    <location>
        <begin position="301"/>
        <end position="434"/>
    </location>
</feature>
<keyword evidence="4" id="KW-0597">Phosphoprotein</keyword>
<dbReference type="SUPFAM" id="SSF52172">
    <property type="entry name" value="CheY-like"/>
    <property type="match status" value="1"/>
</dbReference>
<evidence type="ECO:0000313" key="10">
    <source>
        <dbReference type="Proteomes" id="UP000199677"/>
    </source>
</evidence>
<dbReference type="NCBIfam" id="TIGR00254">
    <property type="entry name" value="GGDEF"/>
    <property type="match status" value="1"/>
</dbReference>
<reference evidence="10" key="1">
    <citation type="submission" date="2016-10" db="EMBL/GenBank/DDBJ databases">
        <authorList>
            <person name="Varghese N."/>
            <person name="Submissions S."/>
        </authorList>
    </citation>
    <scope>NUCLEOTIDE SEQUENCE [LARGE SCALE GENOMIC DNA]</scope>
    <source>
        <strain evidence="10">CGMCC 1.6494</strain>
    </source>
</reference>
<name>A0A1G9X0X5_9GAMM</name>
<dbReference type="InterPro" id="IPR029787">
    <property type="entry name" value="Nucleotide_cyclase"/>
</dbReference>
<comment type="catalytic activity">
    <reaction evidence="3">
        <text>2 GTP = 3',3'-c-di-GMP + 2 diphosphate</text>
        <dbReference type="Rhea" id="RHEA:24898"/>
        <dbReference type="ChEBI" id="CHEBI:33019"/>
        <dbReference type="ChEBI" id="CHEBI:37565"/>
        <dbReference type="ChEBI" id="CHEBI:58805"/>
        <dbReference type="EC" id="2.7.7.65"/>
    </reaction>
</comment>
<dbReference type="GO" id="GO:0000160">
    <property type="term" value="P:phosphorelay signal transduction system"/>
    <property type="evidence" value="ECO:0007669"/>
    <property type="project" value="InterPro"/>
</dbReference>
<evidence type="ECO:0000313" key="9">
    <source>
        <dbReference type="EMBL" id="SDM90392.1"/>
    </source>
</evidence>
<dbReference type="Pfam" id="PF00990">
    <property type="entry name" value="GGDEF"/>
    <property type="match status" value="1"/>
</dbReference>
<sequence>MMQKLSVVLVEDEPGDAGLIQYSLKFTKGDHEVHWLTSLEDLNTHLRATTSAPDVILLDLNLPDSSGLDTISRCKAMARGIPIVVLTGHDDMDFSLKALETGAQDYLIKNNVEADALLRAMRYAMERHQLERRLKESEELTTAAIEGGGLGIWEWNLKTDACYTSERLRKNAGFDVDDDTAPQTLSEWMTRTHPDDTDAIDEALKRHVKGEEKRYEIEYRLKHKQGHWVWVFESGHLVSRDAEGNPERMVGILQDISSRKEMEEQLRTLAMRDPLTGLFNRRSFMETMDSEYGRVKRHNDYHTSILMMDIDHFKHVNDTYGHAAGDDILKSFARTITNNLRENDVFGRLGGEEFAILLPDTDQDGSTHVAEKVRAAVEAMRVQAEDETIRITTSVGIAMLSANDKRPDGALARADAALYRAKQNGRNRVDQAKSSADTPIASE</sequence>
<dbReference type="PROSITE" id="PS50887">
    <property type="entry name" value="GGDEF"/>
    <property type="match status" value="1"/>
</dbReference>
<evidence type="ECO:0000256" key="1">
    <source>
        <dbReference type="ARBA" id="ARBA00001946"/>
    </source>
</evidence>
<dbReference type="CDD" id="cd00130">
    <property type="entry name" value="PAS"/>
    <property type="match status" value="1"/>
</dbReference>
<dbReference type="Gene3D" id="3.30.70.270">
    <property type="match status" value="1"/>
</dbReference>
<dbReference type="InterPro" id="IPR000014">
    <property type="entry name" value="PAS"/>
</dbReference>
<dbReference type="PROSITE" id="PS50113">
    <property type="entry name" value="PAC"/>
    <property type="match status" value="1"/>
</dbReference>
<dbReference type="InterPro" id="IPR043128">
    <property type="entry name" value="Rev_trsase/Diguanyl_cyclase"/>
</dbReference>
<dbReference type="InterPro" id="IPR001610">
    <property type="entry name" value="PAC"/>
</dbReference>
<dbReference type="Pfam" id="PF00072">
    <property type="entry name" value="Response_reg"/>
    <property type="match status" value="1"/>
</dbReference>
<dbReference type="NCBIfam" id="TIGR00229">
    <property type="entry name" value="sensory_box"/>
    <property type="match status" value="1"/>
</dbReference>
<dbReference type="SMART" id="SM00267">
    <property type="entry name" value="GGDEF"/>
    <property type="match status" value="1"/>
</dbReference>
<dbReference type="FunFam" id="3.30.70.270:FF:000001">
    <property type="entry name" value="Diguanylate cyclase domain protein"/>
    <property type="match status" value="1"/>
</dbReference>
<feature type="region of interest" description="Disordered" evidence="5">
    <location>
        <begin position="424"/>
        <end position="443"/>
    </location>
</feature>
<evidence type="ECO:0000256" key="3">
    <source>
        <dbReference type="ARBA" id="ARBA00034247"/>
    </source>
</evidence>
<comment type="cofactor">
    <cofactor evidence="1">
        <name>Mg(2+)</name>
        <dbReference type="ChEBI" id="CHEBI:18420"/>
    </cofactor>
</comment>
<dbReference type="AlphaFoldDB" id="A0A1G9X0X5"/>
<dbReference type="InterPro" id="IPR035965">
    <property type="entry name" value="PAS-like_dom_sf"/>
</dbReference>
<dbReference type="CDD" id="cd01949">
    <property type="entry name" value="GGDEF"/>
    <property type="match status" value="1"/>
</dbReference>
<dbReference type="CDD" id="cd00156">
    <property type="entry name" value="REC"/>
    <property type="match status" value="1"/>
</dbReference>
<dbReference type="PROSITE" id="PS50110">
    <property type="entry name" value="RESPONSE_REGULATORY"/>
    <property type="match status" value="1"/>
</dbReference>
<dbReference type="Gene3D" id="3.30.450.20">
    <property type="entry name" value="PAS domain"/>
    <property type="match status" value="1"/>
</dbReference>
<organism evidence="9 10">
    <name type="scientific">Vreelandella arcis</name>
    <dbReference type="NCBI Taxonomy" id="416873"/>
    <lineage>
        <taxon>Bacteria</taxon>
        <taxon>Pseudomonadati</taxon>
        <taxon>Pseudomonadota</taxon>
        <taxon>Gammaproteobacteria</taxon>
        <taxon>Oceanospirillales</taxon>
        <taxon>Halomonadaceae</taxon>
        <taxon>Vreelandella</taxon>
    </lineage>
</organism>
<dbReference type="Gene3D" id="3.40.50.2300">
    <property type="match status" value="1"/>
</dbReference>
<keyword evidence="10" id="KW-1185">Reference proteome</keyword>
<dbReference type="EMBL" id="FNII01000001">
    <property type="protein sequence ID" value="SDM90392.1"/>
    <property type="molecule type" value="Genomic_DNA"/>
</dbReference>
<dbReference type="InterPro" id="IPR000160">
    <property type="entry name" value="GGDEF_dom"/>
</dbReference>
<dbReference type="PANTHER" id="PTHR45138">
    <property type="entry name" value="REGULATORY COMPONENTS OF SENSORY TRANSDUCTION SYSTEM"/>
    <property type="match status" value="1"/>
</dbReference>
<dbReference type="OrthoDB" id="9776960at2"/>
<feature type="domain" description="Response regulatory" evidence="6">
    <location>
        <begin position="6"/>
        <end position="124"/>
    </location>
</feature>
<evidence type="ECO:0000256" key="4">
    <source>
        <dbReference type="PROSITE-ProRule" id="PRU00169"/>
    </source>
</evidence>
<dbReference type="InterPro" id="IPR001789">
    <property type="entry name" value="Sig_transdc_resp-reg_receiver"/>
</dbReference>
<evidence type="ECO:0000256" key="2">
    <source>
        <dbReference type="ARBA" id="ARBA00012528"/>
    </source>
</evidence>
<gene>
    <name evidence="9" type="ORF">SAMN04487951_10186</name>
</gene>
<protein>
    <recommendedName>
        <fullName evidence="2">diguanylate cyclase</fullName>
        <ecNumber evidence="2">2.7.7.65</ecNumber>
    </recommendedName>
</protein>
<proteinExistence type="predicted"/>
<evidence type="ECO:0000259" key="6">
    <source>
        <dbReference type="PROSITE" id="PS50110"/>
    </source>
</evidence>
<accession>A0A1G9X0X5</accession>
<dbReference type="InterPro" id="IPR000700">
    <property type="entry name" value="PAS-assoc_C"/>
</dbReference>
<dbReference type="EC" id="2.7.7.65" evidence="2"/>
<feature type="modified residue" description="4-aspartylphosphate" evidence="4">
    <location>
        <position position="59"/>
    </location>
</feature>
<dbReference type="InterPro" id="IPR013655">
    <property type="entry name" value="PAS_fold_3"/>
</dbReference>
<evidence type="ECO:0000259" key="8">
    <source>
        <dbReference type="PROSITE" id="PS50887"/>
    </source>
</evidence>
<dbReference type="SUPFAM" id="SSF55785">
    <property type="entry name" value="PYP-like sensor domain (PAS domain)"/>
    <property type="match status" value="1"/>
</dbReference>
<dbReference type="PANTHER" id="PTHR45138:SF9">
    <property type="entry name" value="DIGUANYLATE CYCLASE DGCM-RELATED"/>
    <property type="match status" value="1"/>
</dbReference>
<dbReference type="SMART" id="SM00448">
    <property type="entry name" value="REC"/>
    <property type="match status" value="1"/>
</dbReference>
<evidence type="ECO:0000259" key="7">
    <source>
        <dbReference type="PROSITE" id="PS50113"/>
    </source>
</evidence>
<feature type="domain" description="PAC" evidence="7">
    <location>
        <begin position="215"/>
        <end position="268"/>
    </location>
</feature>
<dbReference type="InterPro" id="IPR011006">
    <property type="entry name" value="CheY-like_superfamily"/>
</dbReference>
<dbReference type="Proteomes" id="UP000199677">
    <property type="component" value="Unassembled WGS sequence"/>
</dbReference>
<dbReference type="GO" id="GO:0052621">
    <property type="term" value="F:diguanylate cyclase activity"/>
    <property type="evidence" value="ECO:0007669"/>
    <property type="project" value="UniProtKB-EC"/>
</dbReference>
<dbReference type="InterPro" id="IPR050469">
    <property type="entry name" value="Diguanylate_Cyclase"/>
</dbReference>
<dbReference type="STRING" id="416873.SAMN04487951_10186"/>